<feature type="region of interest" description="Disordered" evidence="1">
    <location>
        <begin position="36"/>
        <end position="55"/>
    </location>
</feature>
<dbReference type="EMBL" id="HBGH01011964">
    <property type="protein sequence ID" value="CAD9234556.1"/>
    <property type="molecule type" value="Transcribed_RNA"/>
</dbReference>
<evidence type="ECO:0000256" key="1">
    <source>
        <dbReference type="SAM" id="MobiDB-lite"/>
    </source>
</evidence>
<name>A0A7S1XFL7_9RHOD</name>
<proteinExistence type="predicted"/>
<evidence type="ECO:0000313" key="3">
    <source>
        <dbReference type="EMBL" id="CAD9234556.1"/>
    </source>
</evidence>
<gene>
    <name evidence="3" type="ORF">CCAE0312_LOCUS6645</name>
</gene>
<feature type="compositionally biased region" description="Basic and acidic residues" evidence="1">
    <location>
        <begin position="36"/>
        <end position="54"/>
    </location>
</feature>
<protein>
    <submittedName>
        <fullName evidence="3">Uncharacterized protein</fullName>
    </submittedName>
</protein>
<accession>A0A7S1XFL7</accession>
<organism evidence="3">
    <name type="scientific">Compsopogon caeruleus</name>
    <dbReference type="NCBI Taxonomy" id="31354"/>
    <lineage>
        <taxon>Eukaryota</taxon>
        <taxon>Rhodophyta</taxon>
        <taxon>Compsopogonophyceae</taxon>
        <taxon>Compsopogonales</taxon>
        <taxon>Compsopogonaceae</taxon>
        <taxon>Compsopogon</taxon>
    </lineage>
</organism>
<sequence>MMEGLIWGSFLVVSCSVECFRLHKSTGGECSIKQPASKERRGCSSGGEKLEERTKRRPGFVTVSLTANQKELLRTNPQIQQLIQSEPHLLSTILSVNEAKNAESSLDLALQRDPAFCQLADLIFSSLDIRQSHESNQTILEDKEIIRRLLLRESLDDE</sequence>
<feature type="chain" id="PRO_5030892029" evidence="2">
    <location>
        <begin position="20"/>
        <end position="158"/>
    </location>
</feature>
<reference evidence="3" key="1">
    <citation type="submission" date="2021-01" db="EMBL/GenBank/DDBJ databases">
        <authorList>
            <person name="Corre E."/>
            <person name="Pelletier E."/>
            <person name="Niang G."/>
            <person name="Scheremetjew M."/>
            <person name="Finn R."/>
            <person name="Kale V."/>
            <person name="Holt S."/>
            <person name="Cochrane G."/>
            <person name="Meng A."/>
            <person name="Brown T."/>
            <person name="Cohen L."/>
        </authorList>
    </citation>
    <scope>NUCLEOTIDE SEQUENCE</scope>
    <source>
        <strain evidence="3">SAG 36.94</strain>
    </source>
</reference>
<feature type="signal peptide" evidence="2">
    <location>
        <begin position="1"/>
        <end position="19"/>
    </location>
</feature>
<keyword evidence="2" id="KW-0732">Signal</keyword>
<evidence type="ECO:0000256" key="2">
    <source>
        <dbReference type="SAM" id="SignalP"/>
    </source>
</evidence>
<dbReference type="AlphaFoldDB" id="A0A7S1XFL7"/>